<comment type="caution">
    <text evidence="1">The sequence shown here is derived from an EMBL/GenBank/DDBJ whole genome shotgun (WGS) entry which is preliminary data.</text>
</comment>
<protein>
    <submittedName>
        <fullName evidence="1">Uncharacterized protein</fullName>
    </submittedName>
</protein>
<accession>A0A426XWR4</accession>
<proteinExistence type="predicted"/>
<sequence length="248" mass="28253">MGSGVHGCCGRRQQWYGARDGCCRVQFVAGRDQDSWQRTIVAGCDVNRLQLKIAAGCDQEGWQREVAVGSVGQRKMRAAVAGIREIGWLVAGIREIGWLKGWWTEGCDFGVRFVAVLGAIWGCSFVEANWCGFSAVIVIDEVKVRERWFQIWKRWQRMFDRIRRSSLQRMLPCRSGIVVEETTVSQRKFQPKIVNFGAVVLGDEDEEKRVSNLEKMAANLIKFRRKIAAVYVVLLNRIPVEEAVVSRR</sequence>
<dbReference type="Proteomes" id="UP000287651">
    <property type="component" value="Unassembled WGS sequence"/>
</dbReference>
<evidence type="ECO:0000313" key="1">
    <source>
        <dbReference type="EMBL" id="RRT43987.1"/>
    </source>
</evidence>
<dbReference type="AlphaFoldDB" id="A0A426XWR4"/>
<reference evidence="1 2" key="1">
    <citation type="journal article" date="2014" name="Agronomy (Basel)">
        <title>A Draft Genome Sequence for Ensete ventricosum, the Drought-Tolerant Tree Against Hunger.</title>
        <authorList>
            <person name="Harrison J."/>
            <person name="Moore K.A."/>
            <person name="Paszkiewicz K."/>
            <person name="Jones T."/>
            <person name="Grant M."/>
            <person name="Ambacheew D."/>
            <person name="Muzemil S."/>
            <person name="Studholme D.J."/>
        </authorList>
    </citation>
    <scope>NUCLEOTIDE SEQUENCE [LARGE SCALE GENOMIC DNA]</scope>
</reference>
<evidence type="ECO:0000313" key="2">
    <source>
        <dbReference type="Proteomes" id="UP000287651"/>
    </source>
</evidence>
<organism evidence="1 2">
    <name type="scientific">Ensete ventricosum</name>
    <name type="common">Abyssinian banana</name>
    <name type="synonym">Musa ensete</name>
    <dbReference type="NCBI Taxonomy" id="4639"/>
    <lineage>
        <taxon>Eukaryota</taxon>
        <taxon>Viridiplantae</taxon>
        <taxon>Streptophyta</taxon>
        <taxon>Embryophyta</taxon>
        <taxon>Tracheophyta</taxon>
        <taxon>Spermatophyta</taxon>
        <taxon>Magnoliopsida</taxon>
        <taxon>Liliopsida</taxon>
        <taxon>Zingiberales</taxon>
        <taxon>Musaceae</taxon>
        <taxon>Ensete</taxon>
    </lineage>
</organism>
<dbReference type="EMBL" id="AMZH03016772">
    <property type="protein sequence ID" value="RRT43987.1"/>
    <property type="molecule type" value="Genomic_DNA"/>
</dbReference>
<name>A0A426XWR4_ENSVE</name>
<gene>
    <name evidence="1" type="ORF">B296_00035265</name>
</gene>